<dbReference type="EMBL" id="CAICTM010000054">
    <property type="protein sequence ID" value="CAB9499185.1"/>
    <property type="molecule type" value="Genomic_DNA"/>
</dbReference>
<dbReference type="Proteomes" id="UP001153069">
    <property type="component" value="Unassembled WGS sequence"/>
</dbReference>
<evidence type="ECO:0000256" key="5">
    <source>
        <dbReference type="ARBA" id="ARBA00022801"/>
    </source>
</evidence>
<keyword evidence="4" id="KW-0678">Repressor</keyword>
<evidence type="ECO:0000259" key="11">
    <source>
        <dbReference type="Pfam" id="PF00850"/>
    </source>
</evidence>
<dbReference type="Gene3D" id="3.40.800.20">
    <property type="entry name" value="Histone deacetylase domain"/>
    <property type="match status" value="1"/>
</dbReference>
<evidence type="ECO:0000256" key="6">
    <source>
        <dbReference type="ARBA" id="ARBA00022853"/>
    </source>
</evidence>
<keyword evidence="7" id="KW-0805">Transcription regulation</keyword>
<comment type="subcellular location">
    <subcellularLocation>
        <location evidence="1">Nucleus</location>
    </subcellularLocation>
</comment>
<dbReference type="InterPro" id="IPR023801">
    <property type="entry name" value="His_deacetylse_dom"/>
</dbReference>
<dbReference type="OrthoDB" id="45538at2759"/>
<dbReference type="PRINTS" id="PR01270">
    <property type="entry name" value="HDASUPER"/>
</dbReference>
<evidence type="ECO:0000256" key="7">
    <source>
        <dbReference type="ARBA" id="ARBA00023015"/>
    </source>
</evidence>
<dbReference type="PANTHER" id="PTHR10625">
    <property type="entry name" value="HISTONE DEACETYLASE HDAC1-RELATED"/>
    <property type="match status" value="1"/>
</dbReference>
<dbReference type="PANTHER" id="PTHR10625:SF5">
    <property type="entry name" value="HISTONE DEACETYLASE"/>
    <property type="match status" value="1"/>
</dbReference>
<reference evidence="12" key="1">
    <citation type="submission" date="2020-06" db="EMBL/GenBank/DDBJ databases">
        <authorList>
            <consortium name="Plant Systems Biology data submission"/>
        </authorList>
    </citation>
    <scope>NUCLEOTIDE SEQUENCE</scope>
    <source>
        <strain evidence="12">D6</strain>
    </source>
</reference>
<comment type="caution">
    <text evidence="12">The sequence shown here is derived from an EMBL/GenBank/DDBJ whole genome shotgun (WGS) entry which is preliminary data.</text>
</comment>
<dbReference type="Pfam" id="PF00850">
    <property type="entry name" value="Hist_deacetyl"/>
    <property type="match status" value="1"/>
</dbReference>
<evidence type="ECO:0000313" key="13">
    <source>
        <dbReference type="Proteomes" id="UP001153069"/>
    </source>
</evidence>
<sequence>MKTVVEPPMIDAVCVGVSNSSCSSKKRAFSEALVPMSSTTAINSTICSSAVEEDYATVVNLKKKKKIKGSVSPTTSSTCTTSVEEELATNDNQDKDNQTGLTFESGALHVDSRNRLHRERPTRILAIRTALENAPNNLWARCQLLDDSNDTTTGTTSQAVDFLNDEDYLRVHLPGYMKRLNRIFDKNCHCCTQDRLDDEAAQYESIYFTNDSLQEAKKAATSLCMLVQQVTSDNLHNGFAIIRPPGHHATPYQAGGYCILNNVAVATAFAQAKCAAKRILIIDWDVHHGNGTQSIFESDPTVLYISVHRMFYPYGGGSSPTCVGKGQGRGRNVNIGWTTKCMGDDEYLAVWERLVLPMAREFQPQLILISAGFDAAQGDVGECCVTPECYGRLTQSLMTLKVPIVAALEGGYVRSVLGKCVTQVVTALLDRDSPQKSIQQDERDRIERGKDVDILDSISPVAAKNIRATIQAHEPFWECLRK</sequence>
<dbReference type="InterPro" id="IPR000286">
    <property type="entry name" value="HDACs"/>
</dbReference>
<dbReference type="EC" id="3.5.1.98" evidence="3"/>
<keyword evidence="9" id="KW-0539">Nucleus</keyword>
<keyword evidence="13" id="KW-1185">Reference proteome</keyword>
<evidence type="ECO:0000256" key="8">
    <source>
        <dbReference type="ARBA" id="ARBA00023163"/>
    </source>
</evidence>
<protein>
    <recommendedName>
        <fullName evidence="3">histone deacetylase</fullName>
        <ecNumber evidence="3">3.5.1.98</ecNumber>
    </recommendedName>
</protein>
<evidence type="ECO:0000256" key="1">
    <source>
        <dbReference type="ARBA" id="ARBA00004123"/>
    </source>
</evidence>
<keyword evidence="8" id="KW-0804">Transcription</keyword>
<dbReference type="SUPFAM" id="SSF52768">
    <property type="entry name" value="Arginase/deacetylase"/>
    <property type="match status" value="1"/>
</dbReference>
<gene>
    <name evidence="12" type="ORF">SEMRO_55_G032410.1</name>
</gene>
<evidence type="ECO:0000256" key="3">
    <source>
        <dbReference type="ARBA" id="ARBA00012111"/>
    </source>
</evidence>
<dbReference type="GO" id="GO:0040029">
    <property type="term" value="P:epigenetic regulation of gene expression"/>
    <property type="evidence" value="ECO:0007669"/>
    <property type="project" value="TreeGrafter"/>
</dbReference>
<organism evidence="12 13">
    <name type="scientific">Seminavis robusta</name>
    <dbReference type="NCBI Taxonomy" id="568900"/>
    <lineage>
        <taxon>Eukaryota</taxon>
        <taxon>Sar</taxon>
        <taxon>Stramenopiles</taxon>
        <taxon>Ochrophyta</taxon>
        <taxon>Bacillariophyta</taxon>
        <taxon>Bacillariophyceae</taxon>
        <taxon>Bacillariophycidae</taxon>
        <taxon>Naviculales</taxon>
        <taxon>Naviculaceae</taxon>
        <taxon>Seminavis</taxon>
    </lineage>
</organism>
<dbReference type="GO" id="GO:0000118">
    <property type="term" value="C:histone deacetylase complex"/>
    <property type="evidence" value="ECO:0007669"/>
    <property type="project" value="TreeGrafter"/>
</dbReference>
<dbReference type="CDD" id="cd09992">
    <property type="entry name" value="HDAC_classII"/>
    <property type="match status" value="1"/>
</dbReference>
<evidence type="ECO:0000256" key="9">
    <source>
        <dbReference type="ARBA" id="ARBA00023242"/>
    </source>
</evidence>
<evidence type="ECO:0000256" key="4">
    <source>
        <dbReference type="ARBA" id="ARBA00022491"/>
    </source>
</evidence>
<keyword evidence="5" id="KW-0378">Hydrolase</keyword>
<feature type="domain" description="Histone deacetylase" evidence="11">
    <location>
        <begin position="117"/>
        <end position="428"/>
    </location>
</feature>
<name>A0A9N8DCD2_9STRA</name>
<comment type="similarity">
    <text evidence="2">Belongs to the histone deacetylase family. HD type 2 subfamily.</text>
</comment>
<evidence type="ECO:0000313" key="12">
    <source>
        <dbReference type="EMBL" id="CAB9499185.1"/>
    </source>
</evidence>
<feature type="compositionally biased region" description="Low complexity" evidence="10">
    <location>
        <begin position="70"/>
        <end position="82"/>
    </location>
</feature>
<accession>A0A9N8DCD2</accession>
<dbReference type="GO" id="GO:0005737">
    <property type="term" value="C:cytoplasm"/>
    <property type="evidence" value="ECO:0007669"/>
    <property type="project" value="TreeGrafter"/>
</dbReference>
<keyword evidence="6" id="KW-0156">Chromatin regulator</keyword>
<feature type="region of interest" description="Disordered" evidence="10">
    <location>
        <begin position="70"/>
        <end position="100"/>
    </location>
</feature>
<dbReference type="InterPro" id="IPR023696">
    <property type="entry name" value="Ureohydrolase_dom_sf"/>
</dbReference>
<evidence type="ECO:0000256" key="10">
    <source>
        <dbReference type="SAM" id="MobiDB-lite"/>
    </source>
</evidence>
<dbReference type="InterPro" id="IPR037138">
    <property type="entry name" value="His_deacetylse_dom_sf"/>
</dbReference>
<proteinExistence type="inferred from homology"/>
<evidence type="ECO:0000256" key="2">
    <source>
        <dbReference type="ARBA" id="ARBA00007738"/>
    </source>
</evidence>
<dbReference type="GO" id="GO:0141221">
    <property type="term" value="F:histone deacetylase activity, hydrolytic mechanism"/>
    <property type="evidence" value="ECO:0007669"/>
    <property type="project" value="UniProtKB-EC"/>
</dbReference>
<dbReference type="AlphaFoldDB" id="A0A9N8DCD2"/>